<organism evidence="1 2">
    <name type="scientific">Melastoma candidum</name>
    <dbReference type="NCBI Taxonomy" id="119954"/>
    <lineage>
        <taxon>Eukaryota</taxon>
        <taxon>Viridiplantae</taxon>
        <taxon>Streptophyta</taxon>
        <taxon>Embryophyta</taxon>
        <taxon>Tracheophyta</taxon>
        <taxon>Spermatophyta</taxon>
        <taxon>Magnoliopsida</taxon>
        <taxon>eudicotyledons</taxon>
        <taxon>Gunneridae</taxon>
        <taxon>Pentapetalae</taxon>
        <taxon>rosids</taxon>
        <taxon>malvids</taxon>
        <taxon>Myrtales</taxon>
        <taxon>Melastomataceae</taxon>
        <taxon>Melastomatoideae</taxon>
        <taxon>Melastomateae</taxon>
        <taxon>Melastoma</taxon>
    </lineage>
</organism>
<comment type="caution">
    <text evidence="1">The sequence shown here is derived from an EMBL/GenBank/DDBJ whole genome shotgun (WGS) entry which is preliminary data.</text>
</comment>
<dbReference type="EMBL" id="CM042883">
    <property type="protein sequence ID" value="KAI4374172.1"/>
    <property type="molecule type" value="Genomic_DNA"/>
</dbReference>
<reference evidence="2" key="1">
    <citation type="journal article" date="2023" name="Front. Plant Sci.">
        <title>Chromosomal-level genome assembly of Melastoma candidum provides insights into trichome evolution.</title>
        <authorList>
            <person name="Zhong Y."/>
            <person name="Wu W."/>
            <person name="Sun C."/>
            <person name="Zou P."/>
            <person name="Liu Y."/>
            <person name="Dai S."/>
            <person name="Zhou R."/>
        </authorList>
    </citation>
    <scope>NUCLEOTIDE SEQUENCE [LARGE SCALE GENOMIC DNA]</scope>
</reference>
<accession>A0ACB9R557</accession>
<protein>
    <submittedName>
        <fullName evidence="1">Uncharacterized protein</fullName>
    </submittedName>
</protein>
<name>A0ACB9R557_9MYRT</name>
<keyword evidence="2" id="KW-1185">Reference proteome</keyword>
<evidence type="ECO:0000313" key="2">
    <source>
        <dbReference type="Proteomes" id="UP001057402"/>
    </source>
</evidence>
<gene>
    <name evidence="1" type="ORF">MLD38_012197</name>
</gene>
<dbReference type="Proteomes" id="UP001057402">
    <property type="component" value="Chromosome 4"/>
</dbReference>
<sequence>MEAKDKRSRSPGHDREFDWFESRDSRRFKDKKETAEPEADPERDQRTVFAYQMPLKATERDVYDFFSKAGKVRDVRLIMD</sequence>
<evidence type="ECO:0000313" key="1">
    <source>
        <dbReference type="EMBL" id="KAI4374172.1"/>
    </source>
</evidence>
<proteinExistence type="predicted"/>